<feature type="region of interest" description="Disordered" evidence="2">
    <location>
        <begin position="12"/>
        <end position="54"/>
    </location>
</feature>
<dbReference type="Gene3D" id="2.60.120.310">
    <property type="entry name" value="Copper type II, ascorbate-dependent monooxygenase, N-terminal domain"/>
    <property type="match status" value="1"/>
</dbReference>
<name>A0A7G9RGQ7_9ACTN</name>
<organism evidence="3 4">
    <name type="scientific">Nocardioides mesophilus</name>
    <dbReference type="NCBI Taxonomy" id="433659"/>
    <lineage>
        <taxon>Bacteria</taxon>
        <taxon>Bacillati</taxon>
        <taxon>Actinomycetota</taxon>
        <taxon>Actinomycetes</taxon>
        <taxon>Propionibacteriales</taxon>
        <taxon>Nocardioidaceae</taxon>
        <taxon>Nocardioides</taxon>
    </lineage>
</organism>
<evidence type="ECO:0000256" key="1">
    <source>
        <dbReference type="ARBA" id="ARBA00023157"/>
    </source>
</evidence>
<feature type="compositionally biased region" description="Low complexity" evidence="2">
    <location>
        <begin position="30"/>
        <end position="40"/>
    </location>
</feature>
<keyword evidence="1" id="KW-1015">Disulfide bond</keyword>
<reference evidence="3 4" key="1">
    <citation type="submission" date="2020-08" db="EMBL/GenBank/DDBJ databases">
        <title>Genome sequence of Nocardioides mesophilus KACC 16243T.</title>
        <authorList>
            <person name="Hyun D.-W."/>
            <person name="Bae J.-W."/>
        </authorList>
    </citation>
    <scope>NUCLEOTIDE SEQUENCE [LARGE SCALE GENOMIC DNA]</scope>
    <source>
        <strain evidence="3 4">KACC 16243</strain>
    </source>
</reference>
<dbReference type="InterPro" id="IPR014784">
    <property type="entry name" value="Cu2_ascorb_mOase-like_C"/>
</dbReference>
<dbReference type="AlphaFoldDB" id="A0A7G9RGQ7"/>
<dbReference type="InterPro" id="IPR036939">
    <property type="entry name" value="Cu2_ascorb_mOase_N_sf"/>
</dbReference>
<dbReference type="KEGG" id="nmes:H9L09_02405"/>
<dbReference type="GO" id="GO:0005507">
    <property type="term" value="F:copper ion binding"/>
    <property type="evidence" value="ECO:0007669"/>
    <property type="project" value="InterPro"/>
</dbReference>
<dbReference type="GO" id="GO:0016715">
    <property type="term" value="F:oxidoreductase activity, acting on paired donors, with incorporation or reduction of molecular oxygen, reduced ascorbate as one donor, and incorporation of one atom of oxygen"/>
    <property type="evidence" value="ECO:0007669"/>
    <property type="project" value="InterPro"/>
</dbReference>
<evidence type="ECO:0000256" key="2">
    <source>
        <dbReference type="SAM" id="MobiDB-lite"/>
    </source>
</evidence>
<dbReference type="Gene3D" id="2.60.120.230">
    <property type="match status" value="1"/>
</dbReference>
<evidence type="ECO:0008006" key="5">
    <source>
        <dbReference type="Google" id="ProtNLM"/>
    </source>
</evidence>
<accession>A0A7G9RGQ7</accession>
<sequence length="389" mass="40818">MVAAALLLASCGGTPSAPPAGRGAPDATVSGDGPEPAGSAAAGGGDGARAGQQDLRPGERFDRLAMPAAYTPSAPYGTGTDDYRCFLLDPRLDRDAFLTGTDVLPGSPDQVHHVILFRVPPGSVAAAEARDAGEDGPGWTCFGGSGLDDGASLDDAPWIGAWAPGSGESVMADDVGIPLQEGSRVVMQVHYNLLAGTRPDVSAVRLRLAPSEAGLARLQTVLLPAPVELPCRPGHGSSPLCDRDKAVRDVTRRFGQAGRLADYLHLLCGSAAPGPRQSCDRELSRPATIRAVAGHMHLLGRRITIEVDPGTPRARTVLDIPVWNFDDQGATTIDPVRLRAGDTVRVTCEHDQGLRDLLPAFEGQPERWVVWGEGTTDEMCLGLLMVTRP</sequence>
<dbReference type="InterPro" id="IPR008977">
    <property type="entry name" value="PHM/PNGase_F_dom_sf"/>
</dbReference>
<proteinExistence type="predicted"/>
<gene>
    <name evidence="3" type="ORF">H9L09_02405</name>
</gene>
<dbReference type="SUPFAM" id="SSF49742">
    <property type="entry name" value="PHM/PNGase F"/>
    <property type="match status" value="2"/>
</dbReference>
<dbReference type="EMBL" id="CP060713">
    <property type="protein sequence ID" value="QNN54782.1"/>
    <property type="molecule type" value="Genomic_DNA"/>
</dbReference>
<keyword evidence="4" id="KW-1185">Reference proteome</keyword>
<evidence type="ECO:0000313" key="3">
    <source>
        <dbReference type="EMBL" id="QNN54782.1"/>
    </source>
</evidence>
<evidence type="ECO:0000313" key="4">
    <source>
        <dbReference type="Proteomes" id="UP000515947"/>
    </source>
</evidence>
<protein>
    <recommendedName>
        <fullName evidence="5">Copper type II ascorbate-dependent monooxygenase C-terminal domain-containing protein</fullName>
    </recommendedName>
</protein>
<dbReference type="Proteomes" id="UP000515947">
    <property type="component" value="Chromosome"/>
</dbReference>